<dbReference type="EMBL" id="LMWL01000006">
    <property type="protein sequence ID" value="KUM98243.1"/>
    <property type="molecule type" value="Genomic_DNA"/>
</dbReference>
<sequence>MEYERVPVDTGTERAWSAPYRTGSVLVSPRHELHTPEARPALRKVLTQVPRKVLPIAPAERHVALYELAVECPGMSEDELIKQACEFFGWRRMGKDIRDCLAADLAELRRQRRLERDVDRVGVVR</sequence>
<organism evidence="1 2">
    <name type="scientific">Streptomyces cellostaticus</name>
    <dbReference type="NCBI Taxonomy" id="67285"/>
    <lineage>
        <taxon>Bacteria</taxon>
        <taxon>Bacillati</taxon>
        <taxon>Actinomycetota</taxon>
        <taxon>Actinomycetes</taxon>
        <taxon>Kitasatosporales</taxon>
        <taxon>Streptomycetaceae</taxon>
        <taxon>Streptomyces</taxon>
    </lineage>
</organism>
<evidence type="ECO:0000313" key="2">
    <source>
        <dbReference type="Proteomes" id="UP000054241"/>
    </source>
</evidence>
<keyword evidence="2" id="KW-1185">Reference proteome</keyword>
<accession>A0A117PYM6</accession>
<name>A0A117PYM6_9ACTN</name>
<gene>
    <name evidence="1" type="ORF">AQI88_04480</name>
</gene>
<dbReference type="AlphaFoldDB" id="A0A117PYM6"/>
<protein>
    <submittedName>
        <fullName evidence="1">Uncharacterized protein</fullName>
    </submittedName>
</protein>
<reference evidence="1 2" key="1">
    <citation type="submission" date="2015-10" db="EMBL/GenBank/DDBJ databases">
        <title>Draft genome sequence of Streptomyces cellostaticus DSM 40189, type strain for the species Streptomyces cellostaticus.</title>
        <authorList>
            <person name="Ruckert C."/>
            <person name="Winkler A."/>
            <person name="Kalinowski J."/>
            <person name="Kampfer P."/>
            <person name="Glaeser S."/>
        </authorList>
    </citation>
    <scope>NUCLEOTIDE SEQUENCE [LARGE SCALE GENOMIC DNA]</scope>
    <source>
        <strain evidence="1 2">DSM 40189</strain>
    </source>
</reference>
<dbReference type="STRING" id="67285.AQI88_04480"/>
<proteinExistence type="predicted"/>
<dbReference type="Proteomes" id="UP000054241">
    <property type="component" value="Unassembled WGS sequence"/>
</dbReference>
<evidence type="ECO:0000313" key="1">
    <source>
        <dbReference type="EMBL" id="KUM98243.1"/>
    </source>
</evidence>
<comment type="caution">
    <text evidence="1">The sequence shown here is derived from an EMBL/GenBank/DDBJ whole genome shotgun (WGS) entry which is preliminary data.</text>
</comment>